<dbReference type="SMART" id="SM01006">
    <property type="entry name" value="AlcB"/>
    <property type="match status" value="1"/>
</dbReference>
<evidence type="ECO:0000313" key="4">
    <source>
        <dbReference type="Proteomes" id="UP001056201"/>
    </source>
</evidence>
<dbReference type="RefSeq" id="WP_250195565.1">
    <property type="nucleotide sequence ID" value="NZ_CP097635.1"/>
</dbReference>
<organism evidence="3 4">
    <name type="scientific">Aquincola tertiaricarbonis</name>
    <dbReference type="NCBI Taxonomy" id="391953"/>
    <lineage>
        <taxon>Bacteria</taxon>
        <taxon>Pseudomonadati</taxon>
        <taxon>Pseudomonadota</taxon>
        <taxon>Betaproteobacteria</taxon>
        <taxon>Burkholderiales</taxon>
        <taxon>Sphaerotilaceae</taxon>
        <taxon>Aquincola</taxon>
    </lineage>
</organism>
<protein>
    <submittedName>
        <fullName evidence="3">Acetyltransferase</fullName>
    </submittedName>
</protein>
<feature type="domain" description="Acyltransferase MbtK/IucB-like conserved" evidence="2">
    <location>
        <begin position="24"/>
        <end position="71"/>
    </location>
</feature>
<dbReference type="PANTHER" id="PTHR31438:SF1">
    <property type="entry name" value="LYSINE N-ACYLTRANSFERASE C17G9.06C-RELATED"/>
    <property type="match status" value="1"/>
</dbReference>
<accession>A0ABY4S3N6</accession>
<sequence length="198" mass="22171">MPQQPESAWAPPAAYTSPTGMVFRRLAIPADMPMIHGWFQQPHARFWCLQGASVAEVQDLYAAQLACGFRDVHIGTLDGEPVVLAESYDPRFDQLADHYPVQPGDVGMHICLAPARRPVSGFSRRAFQAVMDLMFDGLGARRVVVEPDQHNHKIHALNQRFGFVYRGNVPLREKVASLALCTRDHYHQALQSLQEMPA</sequence>
<gene>
    <name evidence="3" type="ORF">MW290_01335</name>
</gene>
<evidence type="ECO:0000259" key="2">
    <source>
        <dbReference type="SMART" id="SM01006"/>
    </source>
</evidence>
<dbReference type="EMBL" id="CP097635">
    <property type="protein sequence ID" value="URI07300.1"/>
    <property type="molecule type" value="Genomic_DNA"/>
</dbReference>
<proteinExistence type="predicted"/>
<dbReference type="SUPFAM" id="SSF55729">
    <property type="entry name" value="Acyl-CoA N-acyltransferases (Nat)"/>
    <property type="match status" value="1"/>
</dbReference>
<dbReference type="Pfam" id="PF13523">
    <property type="entry name" value="Acetyltransf_8"/>
    <property type="match status" value="1"/>
</dbReference>
<keyword evidence="4" id="KW-1185">Reference proteome</keyword>
<evidence type="ECO:0000313" key="3">
    <source>
        <dbReference type="EMBL" id="URI07300.1"/>
    </source>
</evidence>
<dbReference type="InterPro" id="IPR019432">
    <property type="entry name" value="Acyltransferase_MbtK/IucB-like"/>
</dbReference>
<dbReference type="Proteomes" id="UP001056201">
    <property type="component" value="Chromosome 1"/>
</dbReference>
<reference evidence="3" key="1">
    <citation type="submission" date="2022-05" db="EMBL/GenBank/DDBJ databases">
        <title>An RpoN-dependent PEP-CTERM gene is involved in floc formation of an Aquincola tertiaricarbonis strain.</title>
        <authorList>
            <person name="Qiu D."/>
            <person name="Xia M."/>
        </authorList>
    </citation>
    <scope>NUCLEOTIDE SEQUENCE</scope>
    <source>
        <strain evidence="3">RN12</strain>
    </source>
</reference>
<dbReference type="Gene3D" id="3.40.630.30">
    <property type="match status" value="1"/>
</dbReference>
<dbReference type="InterPro" id="IPR016181">
    <property type="entry name" value="Acyl_CoA_acyltransferase"/>
</dbReference>
<dbReference type="PANTHER" id="PTHR31438">
    <property type="entry name" value="LYSINE N-ACYLTRANSFERASE C17G9.06C-RELATED"/>
    <property type="match status" value="1"/>
</dbReference>
<comment type="pathway">
    <text evidence="1">Siderophore biosynthesis.</text>
</comment>
<evidence type="ECO:0000256" key="1">
    <source>
        <dbReference type="ARBA" id="ARBA00004924"/>
    </source>
</evidence>
<name>A0ABY4S3N6_AQUTE</name>